<dbReference type="PANTHER" id="PTHR11058:SF9">
    <property type="entry name" value="NADH-UBIQUINONE OXIDOREDUCTASE CHAIN 3"/>
    <property type="match status" value="1"/>
</dbReference>
<dbReference type="Pfam" id="PF00507">
    <property type="entry name" value="Oxidored_q4"/>
    <property type="match status" value="1"/>
</dbReference>
<dbReference type="Gene3D" id="1.20.58.1610">
    <property type="entry name" value="NADH:ubiquinone/plastoquinone oxidoreductase, chain 3"/>
    <property type="match status" value="1"/>
</dbReference>
<name>A0A191ZR57_9DYTI</name>
<feature type="transmembrane region" description="Helical" evidence="13">
    <location>
        <begin position="87"/>
        <end position="106"/>
    </location>
</feature>
<keyword evidence="13" id="KW-0679">Respiratory chain</keyword>
<keyword evidence="13" id="KW-0249">Electron transport</keyword>
<dbReference type="GO" id="GO:0008137">
    <property type="term" value="F:NADH dehydrogenase (ubiquinone) activity"/>
    <property type="evidence" value="ECO:0007669"/>
    <property type="project" value="UniProtKB-UniRule"/>
</dbReference>
<evidence type="ECO:0000256" key="7">
    <source>
        <dbReference type="ARBA" id="ARBA00022967"/>
    </source>
</evidence>
<evidence type="ECO:0000256" key="12">
    <source>
        <dbReference type="ARBA" id="ARBA00049551"/>
    </source>
</evidence>
<keyword evidence="11 13" id="KW-0472">Membrane</keyword>
<evidence type="ECO:0000256" key="11">
    <source>
        <dbReference type="ARBA" id="ARBA00023136"/>
    </source>
</evidence>
<comment type="similarity">
    <text evidence="2 13">Belongs to the complex I subunit 3 family.</text>
</comment>
<comment type="catalytic activity">
    <reaction evidence="12 13">
        <text>a ubiquinone + NADH + 5 H(+)(in) = a ubiquinol + NAD(+) + 4 H(+)(out)</text>
        <dbReference type="Rhea" id="RHEA:29091"/>
        <dbReference type="Rhea" id="RHEA-COMP:9565"/>
        <dbReference type="Rhea" id="RHEA-COMP:9566"/>
        <dbReference type="ChEBI" id="CHEBI:15378"/>
        <dbReference type="ChEBI" id="CHEBI:16389"/>
        <dbReference type="ChEBI" id="CHEBI:17976"/>
        <dbReference type="ChEBI" id="CHEBI:57540"/>
        <dbReference type="ChEBI" id="CHEBI:57945"/>
        <dbReference type="EC" id="7.1.1.2"/>
    </reaction>
</comment>
<reference evidence="14" key="1">
    <citation type="journal article" date="2016" name="Mol. Ecol. Resour.">
        <title>Lessons from genome skimming of arthropod-preserving ethanol.</title>
        <authorList>
            <person name="Linard B."/>
            <person name="Arribas P."/>
            <person name="Andujar C."/>
            <person name="Crampton-Platt A."/>
            <person name="Vogler A.P."/>
        </authorList>
    </citation>
    <scope>NUCLEOTIDE SEQUENCE</scope>
</reference>
<keyword evidence="10 13" id="KW-0830">Ubiquinone</keyword>
<evidence type="ECO:0000256" key="1">
    <source>
        <dbReference type="ARBA" id="ARBA00004141"/>
    </source>
</evidence>
<dbReference type="InterPro" id="IPR038430">
    <property type="entry name" value="NDAH_ubi_oxred_su3_sf"/>
</dbReference>
<evidence type="ECO:0000256" key="2">
    <source>
        <dbReference type="ARBA" id="ARBA00008472"/>
    </source>
</evidence>
<evidence type="ECO:0000256" key="4">
    <source>
        <dbReference type="ARBA" id="ARBA00021007"/>
    </source>
</evidence>
<dbReference type="EMBL" id="KT876885">
    <property type="protein sequence ID" value="ANJ70361.1"/>
    <property type="molecule type" value="Genomic_DNA"/>
</dbReference>
<evidence type="ECO:0000256" key="5">
    <source>
        <dbReference type="ARBA" id="ARBA00022448"/>
    </source>
</evidence>
<proteinExistence type="inferred from homology"/>
<evidence type="ECO:0000256" key="9">
    <source>
        <dbReference type="ARBA" id="ARBA00023027"/>
    </source>
</evidence>
<dbReference type="AlphaFoldDB" id="A0A191ZR57"/>
<keyword evidence="6 13" id="KW-0812">Transmembrane</keyword>
<geneLocation type="mitochondrion" evidence="14"/>
<keyword evidence="7 13" id="KW-1278">Translocase</keyword>
<evidence type="ECO:0000256" key="3">
    <source>
        <dbReference type="ARBA" id="ARBA00012944"/>
    </source>
</evidence>
<dbReference type="GO" id="GO:0030964">
    <property type="term" value="C:NADH dehydrogenase complex"/>
    <property type="evidence" value="ECO:0007669"/>
    <property type="project" value="TreeGrafter"/>
</dbReference>
<feature type="transmembrane region" description="Helical" evidence="13">
    <location>
        <begin position="6"/>
        <end position="26"/>
    </location>
</feature>
<evidence type="ECO:0000256" key="13">
    <source>
        <dbReference type="RuleBase" id="RU003640"/>
    </source>
</evidence>
<accession>A0A191ZR57</accession>
<comment type="function">
    <text evidence="13">Core subunit of the mitochondrial membrane respiratory chain NADH dehydrogenase (Complex I) which catalyzes electron transfer from NADH through the respiratory chain, using ubiquinone as an electron acceptor. Essential for the catalytic activity of complex I.</text>
</comment>
<dbReference type="FunFam" id="1.20.58.1610:FF:000004">
    <property type="entry name" value="NADH-quinone oxidoreductase subunit A"/>
    <property type="match status" value="1"/>
</dbReference>
<evidence type="ECO:0000313" key="14">
    <source>
        <dbReference type="EMBL" id="ANJ70361.1"/>
    </source>
</evidence>
<protein>
    <recommendedName>
        <fullName evidence="4 13">NADH-ubiquinone oxidoreductase chain 3</fullName>
        <ecNumber evidence="3 13">7.1.1.2</ecNumber>
    </recommendedName>
</protein>
<keyword evidence="5 13" id="KW-0813">Transport</keyword>
<gene>
    <name evidence="14" type="primary">nad3</name>
</gene>
<evidence type="ECO:0000256" key="10">
    <source>
        <dbReference type="ARBA" id="ARBA00023075"/>
    </source>
</evidence>
<dbReference type="GO" id="GO:0031966">
    <property type="term" value="C:mitochondrial membrane"/>
    <property type="evidence" value="ECO:0007669"/>
    <property type="project" value="UniProtKB-SubCell"/>
</dbReference>
<dbReference type="EC" id="7.1.1.2" evidence="3 13"/>
<sequence>MMLGIFMVASIILMISILVMLIASLLSKKTFMDREKNSPFECGFDPKNSARLPFSLQFFLIAVIFLIFDVEIALLLPMIMIMKISNLSMLLSVSFFFLLILLIGLYHEWNQGALNWTSWDNS</sequence>
<evidence type="ECO:0000256" key="6">
    <source>
        <dbReference type="ARBA" id="ARBA00022692"/>
    </source>
</evidence>
<dbReference type="PANTHER" id="PTHR11058">
    <property type="entry name" value="NADH-UBIQUINONE OXIDOREDUCTASE CHAIN 3"/>
    <property type="match status" value="1"/>
</dbReference>
<comment type="subcellular location">
    <subcellularLocation>
        <location evidence="1">Membrane</location>
        <topology evidence="1">Multi-pass membrane protein</topology>
    </subcellularLocation>
    <subcellularLocation>
        <location evidence="13">Mitochondrion membrane</location>
        <topology evidence="13">Multi-pass membrane protein</topology>
    </subcellularLocation>
</comment>
<keyword evidence="9 13" id="KW-0520">NAD</keyword>
<organism evidence="14">
    <name type="scientific">Colymbetes fuscus</name>
    <dbReference type="NCBI Taxonomy" id="1509382"/>
    <lineage>
        <taxon>Eukaryota</taxon>
        <taxon>Metazoa</taxon>
        <taxon>Ecdysozoa</taxon>
        <taxon>Arthropoda</taxon>
        <taxon>Hexapoda</taxon>
        <taxon>Insecta</taxon>
        <taxon>Pterygota</taxon>
        <taxon>Neoptera</taxon>
        <taxon>Endopterygota</taxon>
        <taxon>Coleoptera</taxon>
        <taxon>Adephaga</taxon>
        <taxon>Dytiscoidea</taxon>
        <taxon>Dytiscidae</taxon>
        <taxon>Colymbetinae</taxon>
        <taxon>Colymbetini</taxon>
        <taxon>Colymbetes</taxon>
    </lineage>
</organism>
<feature type="transmembrane region" description="Helical" evidence="13">
    <location>
        <begin position="58"/>
        <end position="81"/>
    </location>
</feature>
<keyword evidence="13 14" id="KW-0496">Mitochondrion</keyword>
<dbReference type="InterPro" id="IPR000440">
    <property type="entry name" value="NADH_UbQ/plastoQ_OxRdtase_su3"/>
</dbReference>
<keyword evidence="8 13" id="KW-1133">Transmembrane helix</keyword>
<evidence type="ECO:0000256" key="8">
    <source>
        <dbReference type="ARBA" id="ARBA00022989"/>
    </source>
</evidence>